<dbReference type="Proteomes" id="UP001138500">
    <property type="component" value="Unassembled WGS sequence"/>
</dbReference>
<dbReference type="PROSITE" id="PS50181">
    <property type="entry name" value="FBOX"/>
    <property type="match status" value="1"/>
</dbReference>
<evidence type="ECO:0000259" key="2">
    <source>
        <dbReference type="PROSITE" id="PS50181"/>
    </source>
</evidence>
<comment type="caution">
    <text evidence="3">The sequence shown here is derived from an EMBL/GenBank/DDBJ whole genome shotgun (WGS) entry which is preliminary data.</text>
</comment>
<reference evidence="3 4" key="2">
    <citation type="journal article" date="2021" name="Curr. Genet.">
        <title>Genetic response to nitrogen starvation in the aggressive Eucalyptus foliar pathogen Teratosphaeria destructans.</title>
        <authorList>
            <person name="Havenga M."/>
            <person name="Wingfield B.D."/>
            <person name="Wingfield M.J."/>
            <person name="Dreyer L.L."/>
            <person name="Roets F."/>
            <person name="Aylward J."/>
        </authorList>
    </citation>
    <scope>NUCLEOTIDE SEQUENCE [LARGE SCALE GENOMIC DNA]</scope>
    <source>
        <strain evidence="3">CMW44962</strain>
    </source>
</reference>
<keyword evidence="4" id="KW-1185">Reference proteome</keyword>
<evidence type="ECO:0000313" key="4">
    <source>
        <dbReference type="Proteomes" id="UP001138500"/>
    </source>
</evidence>
<accession>A0A9W7SPH9</accession>
<dbReference type="OrthoDB" id="550575at2759"/>
<dbReference type="Gene3D" id="1.20.1280.50">
    <property type="match status" value="1"/>
</dbReference>
<dbReference type="InterPro" id="IPR036047">
    <property type="entry name" value="F-box-like_dom_sf"/>
</dbReference>
<dbReference type="SUPFAM" id="SSF81383">
    <property type="entry name" value="F-box domain"/>
    <property type="match status" value="1"/>
</dbReference>
<evidence type="ECO:0000256" key="1">
    <source>
        <dbReference type="SAM" id="MobiDB-lite"/>
    </source>
</evidence>
<dbReference type="EMBL" id="RIBY02001990">
    <property type="protein sequence ID" value="KAH9826355.1"/>
    <property type="molecule type" value="Genomic_DNA"/>
</dbReference>
<feature type="compositionally biased region" description="Acidic residues" evidence="1">
    <location>
        <begin position="580"/>
        <end position="595"/>
    </location>
</feature>
<name>A0A9W7SPH9_9PEZI</name>
<dbReference type="InterPro" id="IPR001810">
    <property type="entry name" value="F-box_dom"/>
</dbReference>
<reference evidence="3 4" key="1">
    <citation type="journal article" date="2018" name="IMA Fungus">
        <title>IMA Genome-F 10: Nine draft genome sequences of Claviceps purpurea s.lat., including C. arundinis, C. humidiphila, and C. cf. spartinae, pseudomolecules for the pitch canker pathogen Fusarium circinatum, draft genome of Davidsoniella eucalypti, Grosmannia galeiformis, Quambalaria eucalypti, and Teratosphaeria destructans.</title>
        <authorList>
            <person name="Wingfield B.D."/>
            <person name="Liu M."/>
            <person name="Nguyen H.D."/>
            <person name="Lane F.A."/>
            <person name="Morgan S.W."/>
            <person name="De Vos L."/>
            <person name="Wilken P.M."/>
            <person name="Duong T.A."/>
            <person name="Aylward J."/>
            <person name="Coetzee M.P."/>
            <person name="Dadej K."/>
            <person name="De Beer Z.W."/>
            <person name="Findlay W."/>
            <person name="Havenga M."/>
            <person name="Kolarik M."/>
            <person name="Menzies J.G."/>
            <person name="Naidoo K."/>
            <person name="Pochopski O."/>
            <person name="Shoukouhi P."/>
            <person name="Santana Q.C."/>
            <person name="Seifert K.A."/>
            <person name="Soal N."/>
            <person name="Steenkamp E.T."/>
            <person name="Tatham C.T."/>
            <person name="van der Nest M.A."/>
            <person name="Wingfield M.J."/>
        </authorList>
    </citation>
    <scope>NUCLEOTIDE SEQUENCE [LARGE SCALE GENOMIC DNA]</scope>
    <source>
        <strain evidence="3">CMW44962</strain>
    </source>
</reference>
<dbReference type="AlphaFoldDB" id="A0A9W7SPH9"/>
<feature type="region of interest" description="Disordered" evidence="1">
    <location>
        <begin position="304"/>
        <end position="329"/>
    </location>
</feature>
<evidence type="ECO:0000313" key="3">
    <source>
        <dbReference type="EMBL" id="KAH9826355.1"/>
    </source>
</evidence>
<proteinExistence type="predicted"/>
<sequence>MQDPLTRLPPELVLKILEFAPSASLASLTRTSQAWHKFIDEIHQDAIYSSATKTNHLTGSRGFDFLRHATSFANYYSGTASWKDLCRRQTLLPRNWDSERPVTTESVVQIANSPVWRFRPDFKRRFFVSTSQAGGLNVTDMDSGQLLWRLESTLHDTDTGQHRVRPYAHLEYQDGTACFDREGDAIEVWKTDLEEGMGRGEFRQVAVLEHNYQTRGFQLSYDTLCVVSTQGKGFVYDFSERQPGSARILDIEQNAIGHLDQNEEIVMYSMGKGYHVHSKASGELLTILDPSVCENFYHIKHPLPRTATPAGPGRHGPTVRSFPPESPSTDRLAPITIHQDRFPRPPDAQTSLMEDEWGAGMLNGDLMAGVSRGGRVLVCTGWKKALEKGGKPESMEIIECDSDGTNFDLGGWLSVKNGRVMFEVQERVYVVALGEDGKVQTTAQSKRQRASWSYVTSSAPQLAVPVSFMALFDDCIMHTFTTLGWRQRNRSPDANPEEEIGPARIFPTKAIRVLSLAPDLTTSRTDPPSPVLWEPNRVAWEQRETETAQQGILRLVAMLGNQLEEEEDAMLENALMGLDPNDEDDGGEHEEGEEE</sequence>
<protein>
    <recommendedName>
        <fullName evidence="2">F-box domain-containing protein</fullName>
    </recommendedName>
</protein>
<gene>
    <name evidence="3" type="ORF">Tdes44962_MAKER03487</name>
</gene>
<organism evidence="3 4">
    <name type="scientific">Teratosphaeria destructans</name>
    <dbReference type="NCBI Taxonomy" id="418781"/>
    <lineage>
        <taxon>Eukaryota</taxon>
        <taxon>Fungi</taxon>
        <taxon>Dikarya</taxon>
        <taxon>Ascomycota</taxon>
        <taxon>Pezizomycotina</taxon>
        <taxon>Dothideomycetes</taxon>
        <taxon>Dothideomycetidae</taxon>
        <taxon>Mycosphaerellales</taxon>
        <taxon>Teratosphaeriaceae</taxon>
        <taxon>Teratosphaeria</taxon>
    </lineage>
</organism>
<feature type="domain" description="F-box" evidence="2">
    <location>
        <begin position="2"/>
        <end position="51"/>
    </location>
</feature>
<dbReference type="SUPFAM" id="SSF69322">
    <property type="entry name" value="Tricorn protease domain 2"/>
    <property type="match status" value="1"/>
</dbReference>
<dbReference type="Pfam" id="PF12937">
    <property type="entry name" value="F-box-like"/>
    <property type="match status" value="1"/>
</dbReference>
<feature type="region of interest" description="Disordered" evidence="1">
    <location>
        <begin position="576"/>
        <end position="595"/>
    </location>
</feature>
<dbReference type="CDD" id="cd09917">
    <property type="entry name" value="F-box_SF"/>
    <property type="match status" value="1"/>
</dbReference>